<evidence type="ECO:0000313" key="1">
    <source>
        <dbReference type="EMBL" id="KAJ8384288.1"/>
    </source>
</evidence>
<name>A0AAD7RHK3_9TELE</name>
<protein>
    <submittedName>
        <fullName evidence="1">Uncharacterized protein</fullName>
    </submittedName>
</protein>
<dbReference type="AlphaFoldDB" id="A0AAD7RHK3"/>
<comment type="caution">
    <text evidence="1">The sequence shown here is derived from an EMBL/GenBank/DDBJ whole genome shotgun (WGS) entry which is preliminary data.</text>
</comment>
<dbReference type="Proteomes" id="UP001221898">
    <property type="component" value="Unassembled WGS sequence"/>
</dbReference>
<keyword evidence="2" id="KW-1185">Reference proteome</keyword>
<organism evidence="1 2">
    <name type="scientific">Aldrovandia affinis</name>
    <dbReference type="NCBI Taxonomy" id="143900"/>
    <lineage>
        <taxon>Eukaryota</taxon>
        <taxon>Metazoa</taxon>
        <taxon>Chordata</taxon>
        <taxon>Craniata</taxon>
        <taxon>Vertebrata</taxon>
        <taxon>Euteleostomi</taxon>
        <taxon>Actinopterygii</taxon>
        <taxon>Neopterygii</taxon>
        <taxon>Teleostei</taxon>
        <taxon>Notacanthiformes</taxon>
        <taxon>Halosauridae</taxon>
        <taxon>Aldrovandia</taxon>
    </lineage>
</organism>
<dbReference type="EMBL" id="JAINUG010000274">
    <property type="protein sequence ID" value="KAJ8384288.1"/>
    <property type="molecule type" value="Genomic_DNA"/>
</dbReference>
<sequence>MGQAEGESPEIRGRVTKEAAENQAVFWRPSWTTVTGNVFDVGRYCAAGYKEPDIVRAPGKNRNRDADFMWQTL</sequence>
<gene>
    <name evidence="1" type="ORF">AAFF_G00206450</name>
</gene>
<accession>A0AAD7RHK3</accession>
<reference evidence="1" key="1">
    <citation type="journal article" date="2023" name="Science">
        <title>Genome structures resolve the early diversification of teleost fishes.</title>
        <authorList>
            <person name="Parey E."/>
            <person name="Louis A."/>
            <person name="Montfort J."/>
            <person name="Bouchez O."/>
            <person name="Roques C."/>
            <person name="Iampietro C."/>
            <person name="Lluch J."/>
            <person name="Castinel A."/>
            <person name="Donnadieu C."/>
            <person name="Desvignes T."/>
            <person name="Floi Bucao C."/>
            <person name="Jouanno E."/>
            <person name="Wen M."/>
            <person name="Mejri S."/>
            <person name="Dirks R."/>
            <person name="Jansen H."/>
            <person name="Henkel C."/>
            <person name="Chen W.J."/>
            <person name="Zahm M."/>
            <person name="Cabau C."/>
            <person name="Klopp C."/>
            <person name="Thompson A.W."/>
            <person name="Robinson-Rechavi M."/>
            <person name="Braasch I."/>
            <person name="Lecointre G."/>
            <person name="Bobe J."/>
            <person name="Postlethwait J.H."/>
            <person name="Berthelot C."/>
            <person name="Roest Crollius H."/>
            <person name="Guiguen Y."/>
        </authorList>
    </citation>
    <scope>NUCLEOTIDE SEQUENCE</scope>
    <source>
        <strain evidence="1">NC1722</strain>
    </source>
</reference>
<proteinExistence type="predicted"/>
<evidence type="ECO:0000313" key="2">
    <source>
        <dbReference type="Proteomes" id="UP001221898"/>
    </source>
</evidence>